<dbReference type="EMBL" id="CADEPI010000027">
    <property type="protein sequence ID" value="CAB3366835.1"/>
    <property type="molecule type" value="Genomic_DNA"/>
</dbReference>
<name>A0A8S1CEK9_9INSE</name>
<accession>A0A8S1CEK9</accession>
<gene>
    <name evidence="1" type="ORF">CLODIP_2_CD13398</name>
</gene>
<comment type="caution">
    <text evidence="1">The sequence shown here is derived from an EMBL/GenBank/DDBJ whole genome shotgun (WGS) entry which is preliminary data.</text>
</comment>
<reference evidence="1 2" key="1">
    <citation type="submission" date="2020-04" db="EMBL/GenBank/DDBJ databases">
        <authorList>
            <person name="Alioto T."/>
            <person name="Alioto T."/>
            <person name="Gomez Garrido J."/>
        </authorList>
    </citation>
    <scope>NUCLEOTIDE SEQUENCE [LARGE SCALE GENOMIC DNA]</scope>
</reference>
<dbReference type="Proteomes" id="UP000494165">
    <property type="component" value="Unassembled WGS sequence"/>
</dbReference>
<evidence type="ECO:0000313" key="2">
    <source>
        <dbReference type="Proteomes" id="UP000494165"/>
    </source>
</evidence>
<protein>
    <submittedName>
        <fullName evidence="1">Uncharacterized protein</fullName>
    </submittedName>
</protein>
<keyword evidence="2" id="KW-1185">Reference proteome</keyword>
<sequence>MSRLKNTSREMMRFFISNLKLDELSKVKAQFRCSLNAEKAVSRLSGKLGAIFTAFKLEHNVCVLCCHLFAWPLPGKRRQLLNHLRVG</sequence>
<proteinExistence type="predicted"/>
<dbReference type="AlphaFoldDB" id="A0A8S1CEK9"/>
<evidence type="ECO:0000313" key="1">
    <source>
        <dbReference type="EMBL" id="CAB3366835.1"/>
    </source>
</evidence>
<organism evidence="1 2">
    <name type="scientific">Cloeon dipterum</name>
    <dbReference type="NCBI Taxonomy" id="197152"/>
    <lineage>
        <taxon>Eukaryota</taxon>
        <taxon>Metazoa</taxon>
        <taxon>Ecdysozoa</taxon>
        <taxon>Arthropoda</taxon>
        <taxon>Hexapoda</taxon>
        <taxon>Insecta</taxon>
        <taxon>Pterygota</taxon>
        <taxon>Palaeoptera</taxon>
        <taxon>Ephemeroptera</taxon>
        <taxon>Pisciforma</taxon>
        <taxon>Baetidae</taxon>
        <taxon>Cloeon</taxon>
    </lineage>
</organism>